<dbReference type="PANTHER" id="PTHR43685">
    <property type="entry name" value="GLYCOSYLTRANSFERASE"/>
    <property type="match status" value="1"/>
</dbReference>
<proteinExistence type="predicted"/>
<evidence type="ECO:0000313" key="4">
    <source>
        <dbReference type="Proteomes" id="UP001165488"/>
    </source>
</evidence>
<dbReference type="Gene3D" id="3.90.550.10">
    <property type="entry name" value="Spore Coat Polysaccharide Biosynthesis Protein SpsA, Chain A"/>
    <property type="match status" value="1"/>
</dbReference>
<evidence type="ECO:0000259" key="2">
    <source>
        <dbReference type="Pfam" id="PF00535"/>
    </source>
</evidence>
<dbReference type="InterPro" id="IPR029044">
    <property type="entry name" value="Nucleotide-diphossugar_trans"/>
</dbReference>
<dbReference type="CDD" id="cd00761">
    <property type="entry name" value="Glyco_tranf_GTA_type"/>
    <property type="match status" value="1"/>
</dbReference>
<sequence>MPLISVIIPTYNRAHVLPNSIKSVLDQSFEDWELIVVDDGSEDNTKEMVEEFLMDSRVSYYFQKNKGVSEARNHGAKISKGDYLIFLDSDDRLAKESIYHFRKKIKTTSFDVVFSWVKLISEEKKSWEIKKMHKNYPCDKNDMPKGVYLPGAFCIKKELFFSVGSYDPNLHYGENTDLFLRLHIRKYSYGFVEYTSLLHFVGNKSGLSSNLKEILNSNLILLEKHSEYFKKNSITYSSYLQVAGVCFLRFGKYSQASKCFWKAYRLNPRRISSLSRWIVSKSSFLSNFFYPLKSI</sequence>
<dbReference type="PANTHER" id="PTHR43685:SF2">
    <property type="entry name" value="GLYCOSYLTRANSFERASE 2-LIKE DOMAIN-CONTAINING PROTEIN"/>
    <property type="match status" value="1"/>
</dbReference>
<dbReference type="Pfam" id="PF00535">
    <property type="entry name" value="Glycos_transf_2"/>
    <property type="match status" value="1"/>
</dbReference>
<keyword evidence="4" id="KW-1185">Reference proteome</keyword>
<keyword evidence="1" id="KW-0802">TPR repeat</keyword>
<dbReference type="Proteomes" id="UP001165488">
    <property type="component" value="Unassembled WGS sequence"/>
</dbReference>
<dbReference type="InterPro" id="IPR050834">
    <property type="entry name" value="Glycosyltransf_2"/>
</dbReference>
<dbReference type="SUPFAM" id="SSF53448">
    <property type="entry name" value="Nucleotide-diphospho-sugar transferases"/>
    <property type="match status" value="1"/>
</dbReference>
<dbReference type="EMBL" id="JAKZGS010000001">
    <property type="protein sequence ID" value="MCH7396511.1"/>
    <property type="molecule type" value="Genomic_DNA"/>
</dbReference>
<gene>
    <name evidence="3" type="ORF">MM236_00865</name>
</gene>
<accession>A0ABS9UIS0</accession>
<dbReference type="InterPro" id="IPR001173">
    <property type="entry name" value="Glyco_trans_2-like"/>
</dbReference>
<name>A0ABS9UIS0_9BACT</name>
<evidence type="ECO:0000313" key="3">
    <source>
        <dbReference type="EMBL" id="MCH7396511.1"/>
    </source>
</evidence>
<feature type="domain" description="Glycosyltransferase 2-like" evidence="2">
    <location>
        <begin position="5"/>
        <end position="148"/>
    </location>
</feature>
<protein>
    <submittedName>
        <fullName evidence="3">Glycosyltransferase family 2 protein</fullName>
    </submittedName>
</protein>
<organism evidence="3 4">
    <name type="scientific">Belliella calami</name>
    <dbReference type="NCBI Taxonomy" id="2923436"/>
    <lineage>
        <taxon>Bacteria</taxon>
        <taxon>Pseudomonadati</taxon>
        <taxon>Bacteroidota</taxon>
        <taxon>Cytophagia</taxon>
        <taxon>Cytophagales</taxon>
        <taxon>Cyclobacteriaceae</taxon>
        <taxon>Belliella</taxon>
    </lineage>
</organism>
<reference evidence="3" key="1">
    <citation type="submission" date="2022-03" db="EMBL/GenBank/DDBJ databases">
        <title>De novo assembled genomes of Belliella spp. (Cyclobacteriaceae) strains.</title>
        <authorList>
            <person name="Szabo A."/>
            <person name="Korponai K."/>
            <person name="Felfoldi T."/>
        </authorList>
    </citation>
    <scope>NUCLEOTIDE SEQUENCE</scope>
    <source>
        <strain evidence="3">DSM 107340</strain>
    </source>
</reference>
<dbReference type="InterPro" id="IPR019734">
    <property type="entry name" value="TPR_rpt"/>
</dbReference>
<dbReference type="PROSITE" id="PS50005">
    <property type="entry name" value="TPR"/>
    <property type="match status" value="1"/>
</dbReference>
<evidence type="ECO:0000256" key="1">
    <source>
        <dbReference type="PROSITE-ProRule" id="PRU00339"/>
    </source>
</evidence>
<feature type="repeat" description="TPR" evidence="1">
    <location>
        <begin position="237"/>
        <end position="270"/>
    </location>
</feature>
<comment type="caution">
    <text evidence="3">The sequence shown here is derived from an EMBL/GenBank/DDBJ whole genome shotgun (WGS) entry which is preliminary data.</text>
</comment>
<dbReference type="RefSeq" id="WP_241273032.1">
    <property type="nucleotide sequence ID" value="NZ_JAKZGS010000001.1"/>
</dbReference>